<feature type="region of interest" description="Disordered" evidence="2">
    <location>
        <begin position="201"/>
        <end position="238"/>
    </location>
</feature>
<sequence>MNMRAAQSTQLRSSTVAPQQQLVVARGMHTRSIAAAASCSRQMCMAAQCQQHHATVARHAATSSSRVCMAAAAAAAEAPSTSGRVDDSRDFAVAMAKIADDTKAADLSVLHVEPLVSWCSYMVLCSVMSRPQLLAVLGRMEDAAQQSFNRTKQNSAGSSQWEVLDFGDVVVHVFTGEQREHYDIDSFYAAAEEVPLPFLGEEEAGSSSSGSGREEAFELDSSSSGGLGRSAPVWSKNL</sequence>
<protein>
    <recommendedName>
        <fullName evidence="5">Ribosome silencing factor</fullName>
    </recommendedName>
</protein>
<accession>A0A383VVF9</accession>
<dbReference type="STRING" id="3088.A0A383VVF9"/>
<dbReference type="Proteomes" id="UP000256970">
    <property type="component" value="Unassembled WGS sequence"/>
</dbReference>
<evidence type="ECO:0008006" key="5">
    <source>
        <dbReference type="Google" id="ProtNLM"/>
    </source>
</evidence>
<dbReference type="EMBL" id="FNXT01000910">
    <property type="protein sequence ID" value="SZX69201.1"/>
    <property type="molecule type" value="Genomic_DNA"/>
</dbReference>
<dbReference type="SUPFAM" id="SSF81301">
    <property type="entry name" value="Nucleotidyltransferase"/>
    <property type="match status" value="1"/>
</dbReference>
<dbReference type="Pfam" id="PF02410">
    <property type="entry name" value="RsfS"/>
    <property type="match status" value="1"/>
</dbReference>
<evidence type="ECO:0000256" key="2">
    <source>
        <dbReference type="SAM" id="MobiDB-lite"/>
    </source>
</evidence>
<evidence type="ECO:0000313" key="4">
    <source>
        <dbReference type="Proteomes" id="UP000256970"/>
    </source>
</evidence>
<dbReference type="InterPro" id="IPR004394">
    <property type="entry name" value="Iojap/RsfS/C7orf30"/>
</dbReference>
<name>A0A383VVF9_TETOB</name>
<organism evidence="3 4">
    <name type="scientific">Tetradesmus obliquus</name>
    <name type="common">Green alga</name>
    <name type="synonym">Acutodesmus obliquus</name>
    <dbReference type="NCBI Taxonomy" id="3088"/>
    <lineage>
        <taxon>Eukaryota</taxon>
        <taxon>Viridiplantae</taxon>
        <taxon>Chlorophyta</taxon>
        <taxon>core chlorophytes</taxon>
        <taxon>Chlorophyceae</taxon>
        <taxon>CS clade</taxon>
        <taxon>Sphaeropleales</taxon>
        <taxon>Scenedesmaceae</taxon>
        <taxon>Tetradesmus</taxon>
    </lineage>
</organism>
<dbReference type="PANTHER" id="PTHR21043">
    <property type="entry name" value="IOJAP SUPERFAMILY ORTHOLOG"/>
    <property type="match status" value="1"/>
</dbReference>
<dbReference type="PANTHER" id="PTHR21043:SF2">
    <property type="entry name" value="PROTEIN IOJAP, CHLOROPLASTIC"/>
    <property type="match status" value="1"/>
</dbReference>
<dbReference type="GO" id="GO:0017148">
    <property type="term" value="P:negative regulation of translation"/>
    <property type="evidence" value="ECO:0007669"/>
    <property type="project" value="TreeGrafter"/>
</dbReference>
<dbReference type="NCBIfam" id="TIGR00090">
    <property type="entry name" value="rsfS_iojap_ybeB"/>
    <property type="match status" value="1"/>
</dbReference>
<dbReference type="Gene3D" id="3.30.460.10">
    <property type="entry name" value="Beta Polymerase, domain 2"/>
    <property type="match status" value="1"/>
</dbReference>
<dbReference type="GO" id="GO:0090071">
    <property type="term" value="P:negative regulation of ribosome biogenesis"/>
    <property type="evidence" value="ECO:0007669"/>
    <property type="project" value="TreeGrafter"/>
</dbReference>
<dbReference type="AlphaFoldDB" id="A0A383VVF9"/>
<evidence type="ECO:0000313" key="3">
    <source>
        <dbReference type="EMBL" id="SZX69201.1"/>
    </source>
</evidence>
<proteinExistence type="inferred from homology"/>
<gene>
    <name evidence="3" type="ORF">BQ4739_LOCUS9497</name>
</gene>
<keyword evidence="4" id="KW-1185">Reference proteome</keyword>
<comment type="similarity">
    <text evidence="1">Belongs to the Iojap/RsfS family.</text>
</comment>
<reference evidence="3 4" key="1">
    <citation type="submission" date="2016-10" db="EMBL/GenBank/DDBJ databases">
        <authorList>
            <person name="Cai Z."/>
        </authorList>
    </citation>
    <scope>NUCLEOTIDE SEQUENCE [LARGE SCALE GENOMIC DNA]</scope>
</reference>
<dbReference type="InterPro" id="IPR043519">
    <property type="entry name" value="NT_sf"/>
</dbReference>
<dbReference type="HAMAP" id="MF_01477">
    <property type="entry name" value="Iojap_RsfS"/>
    <property type="match status" value="1"/>
</dbReference>
<dbReference type="GO" id="GO:0043023">
    <property type="term" value="F:ribosomal large subunit binding"/>
    <property type="evidence" value="ECO:0007669"/>
    <property type="project" value="TreeGrafter"/>
</dbReference>
<evidence type="ECO:0000256" key="1">
    <source>
        <dbReference type="ARBA" id="ARBA00010574"/>
    </source>
</evidence>